<dbReference type="RefSeq" id="WP_218443658.1">
    <property type="nucleotide sequence ID" value="NZ_JAGSPA010000001.1"/>
</dbReference>
<dbReference type="EMBL" id="JAGSPA010000001">
    <property type="protein sequence ID" value="MBV7255360.1"/>
    <property type="molecule type" value="Genomic_DNA"/>
</dbReference>
<evidence type="ECO:0000313" key="3">
    <source>
        <dbReference type="Proteomes" id="UP000722336"/>
    </source>
</evidence>
<evidence type="ECO:0000259" key="1">
    <source>
        <dbReference type="Pfam" id="PF02602"/>
    </source>
</evidence>
<dbReference type="Pfam" id="PF02602">
    <property type="entry name" value="HEM4"/>
    <property type="match status" value="1"/>
</dbReference>
<dbReference type="Proteomes" id="UP000722336">
    <property type="component" value="Unassembled WGS sequence"/>
</dbReference>
<comment type="caution">
    <text evidence="2">The sequence shown here is derived from an EMBL/GenBank/DDBJ whole genome shotgun (WGS) entry which is preliminary data.</text>
</comment>
<accession>A0ABS6SAX7</accession>
<keyword evidence="3" id="KW-1185">Reference proteome</keyword>
<proteinExistence type="predicted"/>
<protein>
    <submittedName>
        <fullName evidence="2">Uroporphyrinogen-III synthase</fullName>
    </submittedName>
</protein>
<reference evidence="2 3" key="1">
    <citation type="submission" date="2021-04" db="EMBL/GenBank/DDBJ databases">
        <authorList>
            <person name="Pira H."/>
            <person name="Risdian C."/>
            <person name="Wink J."/>
        </authorList>
    </citation>
    <scope>NUCLEOTIDE SEQUENCE [LARGE SCALE GENOMIC DNA]</scope>
    <source>
        <strain evidence="2 3">WHA3</strain>
    </source>
</reference>
<gene>
    <name evidence="2" type="ORF">KCG44_01035</name>
</gene>
<dbReference type="CDD" id="cd06578">
    <property type="entry name" value="HemD"/>
    <property type="match status" value="1"/>
</dbReference>
<feature type="domain" description="Tetrapyrrole biosynthesis uroporphyrinogen III synthase" evidence="1">
    <location>
        <begin position="14"/>
        <end position="217"/>
    </location>
</feature>
<evidence type="ECO:0000313" key="2">
    <source>
        <dbReference type="EMBL" id="MBV7255360.1"/>
    </source>
</evidence>
<organism evidence="2 3">
    <name type="scientific">Pacificimonas pallii</name>
    <dbReference type="NCBI Taxonomy" id="2827236"/>
    <lineage>
        <taxon>Bacteria</taxon>
        <taxon>Pseudomonadati</taxon>
        <taxon>Pseudomonadota</taxon>
        <taxon>Alphaproteobacteria</taxon>
        <taxon>Sphingomonadales</taxon>
        <taxon>Sphingosinicellaceae</taxon>
        <taxon>Pacificimonas</taxon>
    </lineage>
</organism>
<dbReference type="InterPro" id="IPR003754">
    <property type="entry name" value="4pyrrol_synth_uPrphyn_synth"/>
</dbReference>
<sequence length="230" mass="24068">MNILLTRPERQSRRTAARLAGLGHSALASPLLKIVPARWPVPDERPGAIFLTSANAVAGGVPDILLDVPVYAMGRASADAARRAGLLHVESLQAAGAADLYEKAAARGVRSALHLCGRDLTDAAVPPGMTIRHVMTYAAEACPLSADAIDALRGGKVDLTLLYSSRTAARFASEVDRLAIRRGAQAVVLIGPALETVIGSGWKDVRIAAMPNEDALLAAAGLLCERQGVR</sequence>
<name>A0ABS6SAX7_9SPHN</name>